<name>A0A6M4H4R0_9PROT</name>
<dbReference type="KEGG" id="upl:DSM104440_01055"/>
<reference evidence="2 3" key="1">
    <citation type="submission" date="2020-04" db="EMBL/GenBank/DDBJ databases">
        <title>Usitatibacter rugosus gen. nov., sp. nov. and Usitatibacter palustris sp. nov., novel members of Usitatibacteraceae fam. nov. within the order Nitrosomonadales isolated from soil.</title>
        <authorList>
            <person name="Huber K.J."/>
            <person name="Neumann-Schaal M."/>
            <person name="Geppert A."/>
            <person name="Luckner M."/>
            <person name="Wanner G."/>
            <person name="Overmann J."/>
        </authorList>
    </citation>
    <scope>NUCLEOTIDE SEQUENCE [LARGE SCALE GENOMIC DNA]</scope>
    <source>
        <strain evidence="2 3">Swamp67</strain>
    </source>
</reference>
<dbReference type="EMBL" id="CP053073">
    <property type="protein sequence ID" value="QJR14262.1"/>
    <property type="molecule type" value="Genomic_DNA"/>
</dbReference>
<evidence type="ECO:0000313" key="3">
    <source>
        <dbReference type="Proteomes" id="UP000503096"/>
    </source>
</evidence>
<dbReference type="InParanoid" id="A0A6M4H4R0"/>
<feature type="domain" description="Hemerythrin-like" evidence="1">
    <location>
        <begin position="20"/>
        <end position="158"/>
    </location>
</feature>
<dbReference type="Pfam" id="PF01814">
    <property type="entry name" value="Hemerythrin"/>
    <property type="match status" value="1"/>
</dbReference>
<accession>A0A6M4H4R0</accession>
<protein>
    <recommendedName>
        <fullName evidence="1">Hemerythrin-like domain-containing protein</fullName>
    </recommendedName>
</protein>
<evidence type="ECO:0000313" key="2">
    <source>
        <dbReference type="EMBL" id="QJR14262.1"/>
    </source>
</evidence>
<keyword evidence="3" id="KW-1185">Reference proteome</keyword>
<organism evidence="2 3">
    <name type="scientific">Usitatibacter palustris</name>
    <dbReference type="NCBI Taxonomy" id="2732487"/>
    <lineage>
        <taxon>Bacteria</taxon>
        <taxon>Pseudomonadati</taxon>
        <taxon>Pseudomonadota</taxon>
        <taxon>Betaproteobacteria</taxon>
        <taxon>Nitrosomonadales</taxon>
        <taxon>Usitatibacteraceae</taxon>
        <taxon>Usitatibacter</taxon>
    </lineage>
</organism>
<dbReference type="InterPro" id="IPR012312">
    <property type="entry name" value="Hemerythrin-like"/>
</dbReference>
<dbReference type="AlphaFoldDB" id="A0A6M4H4R0"/>
<gene>
    <name evidence="2" type="ORF">DSM104440_01055</name>
</gene>
<proteinExistence type="predicted"/>
<dbReference type="RefSeq" id="WP_171161039.1">
    <property type="nucleotide sequence ID" value="NZ_CP053073.1"/>
</dbReference>
<sequence length="187" mass="20385">MTSTSCGAGRSGRFVLEGVLEDLDQAHQRIVRNCGLVTHLADKVAKEGVTPEAREYAGTALRFFESAADHHDRDEEQGLFPVLAGLARGEDADRFGDFERRIAGQRPVLEAAWQRVRSMLHGVAAGGFPGPDFSAAARALAEAYSQRIRIEESEAFPVARLVLDAAAAGEIHRDMAYRRAPLSPQRT</sequence>
<evidence type="ECO:0000259" key="1">
    <source>
        <dbReference type="Pfam" id="PF01814"/>
    </source>
</evidence>
<dbReference type="Proteomes" id="UP000503096">
    <property type="component" value="Chromosome"/>
</dbReference>
<dbReference type="Gene3D" id="1.20.120.520">
    <property type="entry name" value="nmb1532 protein domain like"/>
    <property type="match status" value="1"/>
</dbReference>